<dbReference type="EMBL" id="LFZW01000001">
    <property type="protein sequence ID" value="KMY50797.1"/>
    <property type="molecule type" value="Genomic_DNA"/>
</dbReference>
<evidence type="ECO:0000256" key="5">
    <source>
        <dbReference type="RuleBase" id="RU361279"/>
    </source>
</evidence>
<dbReference type="STRING" id="1679170.AC625_15790"/>
<keyword evidence="5" id="KW-0479">Metal-binding</keyword>
<keyword evidence="7" id="KW-1185">Reference proteome</keyword>
<feature type="binding site" evidence="4">
    <location>
        <begin position="5"/>
        <end position="9"/>
    </location>
    <ligand>
        <name>ATP</name>
        <dbReference type="ChEBI" id="CHEBI:30616"/>
    </ligand>
</feature>
<feature type="binding site" evidence="4">
    <location>
        <position position="56"/>
    </location>
    <ligand>
        <name>substrate</name>
    </ligand>
</feature>
<dbReference type="InterPro" id="IPR024185">
    <property type="entry name" value="FTHF_cligase-like_sf"/>
</dbReference>
<dbReference type="EC" id="6.3.3.2" evidence="5"/>
<accession>A0A0K9GX04</accession>
<dbReference type="PANTHER" id="PTHR23407">
    <property type="entry name" value="ATPASE INHIBITOR/5-FORMYLTETRAHYDROFOLATE CYCLO-LIGASE"/>
    <property type="match status" value="1"/>
</dbReference>
<comment type="caution">
    <text evidence="6">The sequence shown here is derived from an EMBL/GenBank/DDBJ whole genome shotgun (WGS) entry which is preliminary data.</text>
</comment>
<keyword evidence="2 4" id="KW-0547">Nucleotide-binding</keyword>
<dbReference type="AlphaFoldDB" id="A0A0K9GX04"/>
<dbReference type="GO" id="GO:0009396">
    <property type="term" value="P:folic acid-containing compound biosynthetic process"/>
    <property type="evidence" value="ECO:0007669"/>
    <property type="project" value="TreeGrafter"/>
</dbReference>
<evidence type="ECO:0000256" key="4">
    <source>
        <dbReference type="PIRSR" id="PIRSR006806-1"/>
    </source>
</evidence>
<evidence type="ECO:0000256" key="2">
    <source>
        <dbReference type="ARBA" id="ARBA00022741"/>
    </source>
</evidence>
<protein>
    <recommendedName>
        <fullName evidence="5">5-formyltetrahydrofolate cyclo-ligase</fullName>
        <ecNumber evidence="5">6.3.3.2</ecNumber>
    </recommendedName>
</protein>
<dbReference type="Pfam" id="PF01812">
    <property type="entry name" value="5-FTHF_cyc-lig"/>
    <property type="match status" value="1"/>
</dbReference>
<dbReference type="GO" id="GO:0046872">
    <property type="term" value="F:metal ion binding"/>
    <property type="evidence" value="ECO:0007669"/>
    <property type="project" value="UniProtKB-KW"/>
</dbReference>
<comment type="similarity">
    <text evidence="1 5">Belongs to the 5-formyltetrahydrofolate cyclo-ligase family.</text>
</comment>
<dbReference type="PANTHER" id="PTHR23407:SF1">
    <property type="entry name" value="5-FORMYLTETRAHYDROFOLATE CYCLO-LIGASE"/>
    <property type="match status" value="1"/>
</dbReference>
<dbReference type="InterPro" id="IPR037171">
    <property type="entry name" value="NagB/RpiA_transferase-like"/>
</dbReference>
<name>A0A0K9GX04_9BACI</name>
<dbReference type="OrthoDB" id="9801938at2"/>
<proteinExistence type="inferred from homology"/>
<evidence type="ECO:0000256" key="3">
    <source>
        <dbReference type="ARBA" id="ARBA00022840"/>
    </source>
</evidence>
<keyword evidence="5" id="KW-0460">Magnesium</keyword>
<dbReference type="GO" id="GO:0030272">
    <property type="term" value="F:5-formyltetrahydrofolate cyclo-ligase activity"/>
    <property type="evidence" value="ECO:0007669"/>
    <property type="project" value="UniProtKB-EC"/>
</dbReference>
<organism evidence="6 7">
    <name type="scientific">Peribacillus loiseleuriae</name>
    <dbReference type="NCBI Taxonomy" id="1679170"/>
    <lineage>
        <taxon>Bacteria</taxon>
        <taxon>Bacillati</taxon>
        <taxon>Bacillota</taxon>
        <taxon>Bacilli</taxon>
        <taxon>Bacillales</taxon>
        <taxon>Bacillaceae</taxon>
        <taxon>Peribacillus</taxon>
    </lineage>
</organism>
<dbReference type="InterPro" id="IPR002698">
    <property type="entry name" value="FTHF_cligase"/>
</dbReference>
<comment type="catalytic activity">
    <reaction evidence="5">
        <text>(6S)-5-formyl-5,6,7,8-tetrahydrofolate + ATP = (6R)-5,10-methenyltetrahydrofolate + ADP + phosphate</text>
        <dbReference type="Rhea" id="RHEA:10488"/>
        <dbReference type="ChEBI" id="CHEBI:30616"/>
        <dbReference type="ChEBI" id="CHEBI:43474"/>
        <dbReference type="ChEBI" id="CHEBI:57455"/>
        <dbReference type="ChEBI" id="CHEBI:57457"/>
        <dbReference type="ChEBI" id="CHEBI:456216"/>
        <dbReference type="EC" id="6.3.3.2"/>
    </reaction>
</comment>
<dbReference type="Gene3D" id="3.40.50.10420">
    <property type="entry name" value="NagB/RpiA/CoA transferase-like"/>
    <property type="match status" value="1"/>
</dbReference>
<dbReference type="GO" id="GO:0035999">
    <property type="term" value="P:tetrahydrofolate interconversion"/>
    <property type="evidence" value="ECO:0007669"/>
    <property type="project" value="TreeGrafter"/>
</dbReference>
<keyword evidence="3 4" id="KW-0067">ATP-binding</keyword>
<feature type="binding site" evidence="4">
    <location>
        <begin position="134"/>
        <end position="142"/>
    </location>
    <ligand>
        <name>ATP</name>
        <dbReference type="ChEBI" id="CHEBI:30616"/>
    </ligand>
</feature>
<evidence type="ECO:0000313" key="7">
    <source>
        <dbReference type="Proteomes" id="UP000037146"/>
    </source>
</evidence>
<comment type="cofactor">
    <cofactor evidence="5">
        <name>Mg(2+)</name>
        <dbReference type="ChEBI" id="CHEBI:18420"/>
    </cofactor>
</comment>
<gene>
    <name evidence="6" type="ORF">AC625_15790</name>
</gene>
<dbReference type="Proteomes" id="UP000037146">
    <property type="component" value="Unassembled WGS sequence"/>
</dbReference>
<reference evidence="7" key="1">
    <citation type="submission" date="2015-07" db="EMBL/GenBank/DDBJ databases">
        <title>Genome sequencing project for genomic taxonomy and phylogenomics of Bacillus-like bacteria.</title>
        <authorList>
            <person name="Liu B."/>
            <person name="Wang J."/>
            <person name="Zhu Y."/>
            <person name="Liu G."/>
            <person name="Chen Q."/>
            <person name="Chen Z."/>
            <person name="Lan J."/>
            <person name="Che J."/>
            <person name="Ge C."/>
            <person name="Shi H."/>
            <person name="Pan Z."/>
            <person name="Liu X."/>
        </authorList>
    </citation>
    <scope>NUCLEOTIDE SEQUENCE [LARGE SCALE GENOMIC DNA]</scope>
    <source>
        <strain evidence="7">FJAT-27997</strain>
    </source>
</reference>
<dbReference type="RefSeq" id="WP_049682151.1">
    <property type="nucleotide sequence ID" value="NZ_LFZW01000001.1"/>
</dbReference>
<dbReference type="GO" id="GO:0005524">
    <property type="term" value="F:ATP binding"/>
    <property type="evidence" value="ECO:0007669"/>
    <property type="project" value="UniProtKB-KW"/>
</dbReference>
<evidence type="ECO:0000256" key="1">
    <source>
        <dbReference type="ARBA" id="ARBA00010638"/>
    </source>
</evidence>
<feature type="binding site" evidence="4">
    <location>
        <position position="51"/>
    </location>
    <ligand>
        <name>substrate</name>
    </ligand>
</feature>
<dbReference type="SUPFAM" id="SSF100950">
    <property type="entry name" value="NagB/RpiA/CoA transferase-like"/>
    <property type="match status" value="1"/>
</dbReference>
<sequence length="189" mass="21683">MVDNKRKIREEMKRRLSSLSILEHTQLSREIAQKVFELKEWEQAETIGITVAVHPEPETNFIIEQAWIEGKRVAVPKCIPSSKALDFRYIASFSELETVYFGLKEPVLTTELAPKEDLSLLIVPGLAFTRKGYRLGFGGGYYDRFLTDYKGNLFSLAFELQLMEHLPIEPHDIPVSKIITPNHVYSAEK</sequence>
<dbReference type="NCBIfam" id="TIGR02727">
    <property type="entry name" value="MTHFS_bact"/>
    <property type="match status" value="1"/>
</dbReference>
<dbReference type="PATRIC" id="fig|1679170.3.peg.3597"/>
<dbReference type="PIRSF" id="PIRSF006806">
    <property type="entry name" value="FTHF_cligase"/>
    <property type="match status" value="1"/>
</dbReference>
<evidence type="ECO:0000313" key="6">
    <source>
        <dbReference type="EMBL" id="KMY50797.1"/>
    </source>
</evidence>